<name>A0A8S9FF15_BRACR</name>
<sequence>MEIQSSDAKEKTPEKLVTDEEAVEIEEGEVVEGWANVSLEKSGSQKRKPLKFGQVKIATRFSALADADDDGNLVEQAKGNELEADAGDTEAAENTTSLAVNEVTGVKEVTEITGVDGETDIEVNGKVESVEESLEILHTPTNKAEQAVMRSELAETFAEKVKKGMSAESTGASIGGKALRPSLPRVSKTNHRVIPDSTGKEAGNPGTLGKRSSHKSSQ</sequence>
<comment type="caution">
    <text evidence="2">The sequence shown here is derived from an EMBL/GenBank/DDBJ whole genome shotgun (WGS) entry which is preliminary data.</text>
</comment>
<evidence type="ECO:0000256" key="1">
    <source>
        <dbReference type="SAM" id="MobiDB-lite"/>
    </source>
</evidence>
<dbReference type="EMBL" id="QGKY02002305">
    <property type="protein sequence ID" value="KAF2530877.1"/>
    <property type="molecule type" value="Genomic_DNA"/>
</dbReference>
<organism evidence="2">
    <name type="scientific">Brassica cretica</name>
    <name type="common">Mustard</name>
    <dbReference type="NCBI Taxonomy" id="69181"/>
    <lineage>
        <taxon>Eukaryota</taxon>
        <taxon>Viridiplantae</taxon>
        <taxon>Streptophyta</taxon>
        <taxon>Embryophyta</taxon>
        <taxon>Tracheophyta</taxon>
        <taxon>Spermatophyta</taxon>
        <taxon>Magnoliopsida</taxon>
        <taxon>eudicotyledons</taxon>
        <taxon>Gunneridae</taxon>
        <taxon>Pentapetalae</taxon>
        <taxon>rosids</taxon>
        <taxon>malvids</taxon>
        <taxon>Brassicales</taxon>
        <taxon>Brassicaceae</taxon>
        <taxon>Brassiceae</taxon>
        <taxon>Brassica</taxon>
    </lineage>
</organism>
<feature type="region of interest" description="Disordered" evidence="1">
    <location>
        <begin position="164"/>
        <end position="218"/>
    </location>
</feature>
<evidence type="ECO:0000313" key="2">
    <source>
        <dbReference type="EMBL" id="KAF2530877.1"/>
    </source>
</evidence>
<gene>
    <name evidence="2" type="ORF">F2Q70_00030365</name>
</gene>
<proteinExistence type="predicted"/>
<feature type="region of interest" description="Disordered" evidence="1">
    <location>
        <begin position="1"/>
        <end position="20"/>
    </location>
</feature>
<protein>
    <submittedName>
        <fullName evidence="2">Uncharacterized protein</fullName>
    </submittedName>
</protein>
<reference evidence="2" key="1">
    <citation type="submission" date="2019-12" db="EMBL/GenBank/DDBJ databases">
        <title>Genome sequencing and annotation of Brassica cretica.</title>
        <authorList>
            <person name="Studholme D.J."/>
            <person name="Sarris P.F."/>
        </authorList>
    </citation>
    <scope>NUCLEOTIDE SEQUENCE</scope>
    <source>
        <strain evidence="2">PFS-102/07</strain>
        <tissue evidence="2">Leaf</tissue>
    </source>
</reference>
<feature type="compositionally biased region" description="Basic and acidic residues" evidence="1">
    <location>
        <begin position="7"/>
        <end position="18"/>
    </location>
</feature>
<accession>A0A8S9FF15</accession>
<dbReference type="AlphaFoldDB" id="A0A8S9FF15"/>